<dbReference type="PANTHER" id="PTHR12128">
    <property type="entry name" value="DIHYDRODIPICOLINATE SYNTHASE"/>
    <property type="match status" value="1"/>
</dbReference>
<dbReference type="SUPFAM" id="SSF51569">
    <property type="entry name" value="Aldolase"/>
    <property type="match status" value="1"/>
</dbReference>
<proteinExistence type="inferred from homology"/>
<evidence type="ECO:0000256" key="3">
    <source>
        <dbReference type="ARBA" id="ARBA00006324"/>
    </source>
</evidence>
<dbReference type="Pfam" id="PF00701">
    <property type="entry name" value="DHDPS"/>
    <property type="match status" value="1"/>
</dbReference>
<evidence type="ECO:0000256" key="12">
    <source>
        <dbReference type="PIRSR" id="PIRSR001365-1"/>
    </source>
</evidence>
<feature type="active site" description="Proton donor/acceptor" evidence="12">
    <location>
        <position position="146"/>
    </location>
</feature>
<comment type="subunit">
    <text evidence="4">Homotetramer.</text>
</comment>
<evidence type="ECO:0000256" key="7">
    <source>
        <dbReference type="ARBA" id="ARBA00023239"/>
    </source>
</evidence>
<dbReference type="InterPro" id="IPR013785">
    <property type="entry name" value="Aldolase_TIM"/>
</dbReference>
<evidence type="ECO:0000256" key="4">
    <source>
        <dbReference type="ARBA" id="ARBA00011881"/>
    </source>
</evidence>
<dbReference type="Proteomes" id="UP001374579">
    <property type="component" value="Unassembled WGS sequence"/>
</dbReference>
<sequence>MAAVDPNFRVKGTIAAPLTSFTQDGELDLSDMPTYVRFLDTHDIDGVFILGTMGEGMSLTVEERKKIAEEWVKATKTTQRLKTVVVHIGTGNLKESMELAQHAEKIGANAIACMSPNYNKPKDEEALVKYMKKVAAEAPKTPFYLYDINFMTGVYLNTARFLELATGQIPTLRGAKVSSRELPALTDCTYAVGGRYQIMIGTDEQMLTALALGVDVPVLNGFLGGIFTRLKAAFDAKDFDTARKEQILARKLVLERGRYGGGPPMVKSIMRCLGVDIGHVRLPLTDLTSEQEKNLRQDLIDIGFIEK</sequence>
<evidence type="ECO:0000256" key="13">
    <source>
        <dbReference type="PIRSR" id="PIRSR001365-2"/>
    </source>
</evidence>
<protein>
    <recommendedName>
        <fullName evidence="5">N-acetylneuraminate lyase</fullName>
        <ecNumber evidence="5">4.1.3.3</ecNumber>
    </recommendedName>
</protein>
<dbReference type="EC" id="4.1.3.3" evidence="5"/>
<evidence type="ECO:0000256" key="1">
    <source>
        <dbReference type="ARBA" id="ARBA00004496"/>
    </source>
</evidence>
<evidence type="ECO:0000256" key="10">
    <source>
        <dbReference type="ARBA" id="ARBA00044906"/>
    </source>
</evidence>
<dbReference type="PIRSF" id="PIRSF001365">
    <property type="entry name" value="DHDPS"/>
    <property type="match status" value="1"/>
</dbReference>
<comment type="similarity">
    <text evidence="3">Belongs to the DapA family. NanA subfamily.</text>
</comment>
<evidence type="ECO:0000256" key="9">
    <source>
        <dbReference type="ARBA" id="ARBA00023277"/>
    </source>
</evidence>
<comment type="catalytic activity">
    <reaction evidence="10">
        <text>aceneuramate = aldehydo-N-acetyl-D-mannosamine + pyruvate</text>
        <dbReference type="Rhea" id="RHEA:23296"/>
        <dbReference type="ChEBI" id="CHEBI:15361"/>
        <dbReference type="ChEBI" id="CHEBI:17122"/>
        <dbReference type="ChEBI" id="CHEBI:173083"/>
        <dbReference type="EC" id="4.1.3.3"/>
    </reaction>
</comment>
<dbReference type="PANTHER" id="PTHR12128:SF21">
    <property type="entry name" value="N-ACETYLNEURAMINATE LYASE"/>
    <property type="match status" value="1"/>
</dbReference>
<keyword evidence="15" id="KW-1185">Reference proteome</keyword>
<accession>A0AAN9GL34</accession>
<name>A0AAN9GL34_9CAEN</name>
<reference evidence="14 15" key="1">
    <citation type="submission" date="2024-02" db="EMBL/GenBank/DDBJ databases">
        <title>Chromosome-scale genome assembly of the rough periwinkle Littorina saxatilis.</title>
        <authorList>
            <person name="De Jode A."/>
            <person name="Faria R."/>
            <person name="Formenti G."/>
            <person name="Sims Y."/>
            <person name="Smith T.P."/>
            <person name="Tracey A."/>
            <person name="Wood J.M.D."/>
            <person name="Zagrodzka Z.B."/>
            <person name="Johannesson K."/>
            <person name="Butlin R.K."/>
            <person name="Leder E.H."/>
        </authorList>
    </citation>
    <scope>NUCLEOTIDE SEQUENCE [LARGE SCALE GENOMIC DNA]</scope>
    <source>
        <strain evidence="14">Snail1</strain>
        <tissue evidence="14">Muscle</tissue>
    </source>
</reference>
<dbReference type="PRINTS" id="PR00146">
    <property type="entry name" value="DHPICSNTHASE"/>
</dbReference>
<dbReference type="Gene3D" id="3.20.20.70">
    <property type="entry name" value="Aldolase class I"/>
    <property type="match status" value="1"/>
</dbReference>
<dbReference type="InterPro" id="IPR002220">
    <property type="entry name" value="DapA-like"/>
</dbReference>
<keyword evidence="9" id="KW-0119">Carbohydrate metabolism</keyword>
<keyword evidence="7 11" id="KW-0456">Lyase</keyword>
<evidence type="ECO:0000256" key="2">
    <source>
        <dbReference type="ARBA" id="ARBA00004878"/>
    </source>
</evidence>
<evidence type="ECO:0000313" key="15">
    <source>
        <dbReference type="Proteomes" id="UP001374579"/>
    </source>
</evidence>
<organism evidence="14 15">
    <name type="scientific">Littorina saxatilis</name>
    <dbReference type="NCBI Taxonomy" id="31220"/>
    <lineage>
        <taxon>Eukaryota</taxon>
        <taxon>Metazoa</taxon>
        <taxon>Spiralia</taxon>
        <taxon>Lophotrochozoa</taxon>
        <taxon>Mollusca</taxon>
        <taxon>Gastropoda</taxon>
        <taxon>Caenogastropoda</taxon>
        <taxon>Littorinimorpha</taxon>
        <taxon>Littorinoidea</taxon>
        <taxon>Littorinidae</taxon>
        <taxon>Littorina</taxon>
    </lineage>
</organism>
<feature type="active site" description="Schiff-base intermediate with substrate" evidence="12">
    <location>
        <position position="176"/>
    </location>
</feature>
<feature type="binding site" evidence="13">
    <location>
        <position position="216"/>
    </location>
    <ligand>
        <name>pyruvate</name>
        <dbReference type="ChEBI" id="CHEBI:15361"/>
    </ligand>
</feature>
<keyword evidence="8" id="KW-0704">Schiff base</keyword>
<comment type="pathway">
    <text evidence="2">Amino-sugar metabolism; N-acetylneuraminate degradation.</text>
</comment>
<evidence type="ECO:0000313" key="14">
    <source>
        <dbReference type="EMBL" id="KAK7111916.1"/>
    </source>
</evidence>
<evidence type="ECO:0000256" key="8">
    <source>
        <dbReference type="ARBA" id="ARBA00023270"/>
    </source>
</evidence>
<comment type="subcellular location">
    <subcellularLocation>
        <location evidence="1">Cytoplasm</location>
    </subcellularLocation>
</comment>
<comment type="caution">
    <text evidence="14">The sequence shown here is derived from an EMBL/GenBank/DDBJ whole genome shotgun (WGS) entry which is preliminary data.</text>
</comment>
<evidence type="ECO:0000256" key="11">
    <source>
        <dbReference type="PIRNR" id="PIRNR001365"/>
    </source>
</evidence>
<keyword evidence="6" id="KW-0963">Cytoplasm</keyword>
<dbReference type="EMBL" id="JBAMIC010000002">
    <property type="protein sequence ID" value="KAK7111916.1"/>
    <property type="molecule type" value="Genomic_DNA"/>
</dbReference>
<evidence type="ECO:0000256" key="5">
    <source>
        <dbReference type="ARBA" id="ARBA00012911"/>
    </source>
</evidence>
<dbReference type="SMART" id="SM01130">
    <property type="entry name" value="DHDPS"/>
    <property type="match status" value="1"/>
</dbReference>
<dbReference type="GO" id="GO:0008747">
    <property type="term" value="F:N-acetylneuraminate lyase activity"/>
    <property type="evidence" value="ECO:0007669"/>
    <property type="project" value="UniProtKB-EC"/>
</dbReference>
<dbReference type="AlphaFoldDB" id="A0AAN9GL34"/>
<dbReference type="GO" id="GO:0005737">
    <property type="term" value="C:cytoplasm"/>
    <property type="evidence" value="ECO:0007669"/>
    <property type="project" value="UniProtKB-SubCell"/>
</dbReference>
<evidence type="ECO:0000256" key="6">
    <source>
        <dbReference type="ARBA" id="ARBA00022490"/>
    </source>
</evidence>
<gene>
    <name evidence="14" type="ORF">V1264_011465</name>
</gene>